<organism evidence="2 3">
    <name type="scientific">Blastomyces silverae</name>
    <dbReference type="NCBI Taxonomy" id="2060906"/>
    <lineage>
        <taxon>Eukaryota</taxon>
        <taxon>Fungi</taxon>
        <taxon>Dikarya</taxon>
        <taxon>Ascomycota</taxon>
        <taxon>Pezizomycotina</taxon>
        <taxon>Eurotiomycetes</taxon>
        <taxon>Eurotiomycetidae</taxon>
        <taxon>Onygenales</taxon>
        <taxon>Ajellomycetaceae</taxon>
        <taxon>Blastomyces</taxon>
    </lineage>
</organism>
<dbReference type="OrthoDB" id="5329176at2759"/>
<accession>A0A0H1BHL3</accession>
<dbReference type="STRING" id="2060906.A0A0H1BHL3"/>
<sequence length="124" mass="13403">MSWGSHDLWVWLTIETDLLIFCSAIPPLKCLFNSFIRPLKGSKHLASLRLSKFGHITTSTYVLSESDSKGTYSDEPAFGHESGGPQSSKSKLVALPVYAAPEAAAAVTVTKPHSAWIGKGDEQV</sequence>
<feature type="region of interest" description="Disordered" evidence="1">
    <location>
        <begin position="65"/>
        <end position="88"/>
    </location>
</feature>
<dbReference type="Proteomes" id="UP000053573">
    <property type="component" value="Unassembled WGS sequence"/>
</dbReference>
<evidence type="ECO:0000313" key="3">
    <source>
        <dbReference type="Proteomes" id="UP000053573"/>
    </source>
</evidence>
<keyword evidence="3" id="KW-1185">Reference proteome</keyword>
<evidence type="ECO:0000313" key="2">
    <source>
        <dbReference type="EMBL" id="KLJ10800.1"/>
    </source>
</evidence>
<proteinExistence type="predicted"/>
<dbReference type="AlphaFoldDB" id="A0A0H1BHL3"/>
<evidence type="ECO:0000256" key="1">
    <source>
        <dbReference type="SAM" id="MobiDB-lite"/>
    </source>
</evidence>
<gene>
    <name evidence="2" type="ORF">EMPG_13838</name>
</gene>
<reference evidence="3" key="1">
    <citation type="journal article" date="2015" name="PLoS Genet.">
        <title>The dynamic genome and transcriptome of the human fungal pathogen Blastomyces and close relative Emmonsia.</title>
        <authorList>
            <person name="Munoz J.F."/>
            <person name="Gauthier G.M."/>
            <person name="Desjardins C.A."/>
            <person name="Gallo J.E."/>
            <person name="Holder J."/>
            <person name="Sullivan T.D."/>
            <person name="Marty A.J."/>
            <person name="Carmen J.C."/>
            <person name="Chen Z."/>
            <person name="Ding L."/>
            <person name="Gujja S."/>
            <person name="Magrini V."/>
            <person name="Misas E."/>
            <person name="Mitreva M."/>
            <person name="Priest M."/>
            <person name="Saif S."/>
            <person name="Whiston E.A."/>
            <person name="Young S."/>
            <person name="Zeng Q."/>
            <person name="Goldman W.E."/>
            <person name="Mardis E.R."/>
            <person name="Taylor J.W."/>
            <person name="McEwen J.G."/>
            <person name="Clay O.K."/>
            <person name="Klein B.S."/>
            <person name="Cuomo C.A."/>
        </authorList>
    </citation>
    <scope>NUCLEOTIDE SEQUENCE [LARGE SCALE GENOMIC DNA]</scope>
    <source>
        <strain evidence="3">UAMH 139</strain>
    </source>
</reference>
<comment type="caution">
    <text evidence="2">The sequence shown here is derived from an EMBL/GenBank/DDBJ whole genome shotgun (WGS) entry which is preliminary data.</text>
</comment>
<name>A0A0H1BHL3_9EURO</name>
<protein>
    <submittedName>
        <fullName evidence="2">Uncharacterized protein</fullName>
    </submittedName>
</protein>
<dbReference type="EMBL" id="LDEV01001901">
    <property type="protein sequence ID" value="KLJ10800.1"/>
    <property type="molecule type" value="Genomic_DNA"/>
</dbReference>